<dbReference type="HOGENOM" id="CLU_2979368_0_0_1"/>
<evidence type="ECO:0000313" key="1">
    <source>
        <dbReference type="EMBL" id="KIJ63531.1"/>
    </source>
</evidence>
<evidence type="ECO:0000313" key="2">
    <source>
        <dbReference type="Proteomes" id="UP000053820"/>
    </source>
</evidence>
<accession>A0A0C9WE16</accession>
<keyword evidence="2" id="KW-1185">Reference proteome</keyword>
<name>A0A0C9WE16_9AGAM</name>
<dbReference type="AlphaFoldDB" id="A0A0C9WE16"/>
<sequence length="58" mass="6446">MVRSQEVWTGSDFAKWVSPSDRCSELTGTVIALPSTLESSSSSRYIPVIGMRVQIRDQ</sequence>
<proteinExistence type="predicted"/>
<protein>
    <submittedName>
        <fullName evidence="1">Uncharacterized protein</fullName>
    </submittedName>
</protein>
<organism evidence="1 2">
    <name type="scientific">Hydnomerulius pinastri MD-312</name>
    <dbReference type="NCBI Taxonomy" id="994086"/>
    <lineage>
        <taxon>Eukaryota</taxon>
        <taxon>Fungi</taxon>
        <taxon>Dikarya</taxon>
        <taxon>Basidiomycota</taxon>
        <taxon>Agaricomycotina</taxon>
        <taxon>Agaricomycetes</taxon>
        <taxon>Agaricomycetidae</taxon>
        <taxon>Boletales</taxon>
        <taxon>Boletales incertae sedis</taxon>
        <taxon>Leucogyrophana</taxon>
    </lineage>
</organism>
<dbReference type="EMBL" id="KN839850">
    <property type="protein sequence ID" value="KIJ63531.1"/>
    <property type="molecule type" value="Genomic_DNA"/>
</dbReference>
<dbReference type="Proteomes" id="UP000053820">
    <property type="component" value="Unassembled WGS sequence"/>
</dbReference>
<gene>
    <name evidence="1" type="ORF">HYDPIDRAFT_112966</name>
</gene>
<reference evidence="1 2" key="1">
    <citation type="submission" date="2014-04" db="EMBL/GenBank/DDBJ databases">
        <title>Evolutionary Origins and Diversification of the Mycorrhizal Mutualists.</title>
        <authorList>
            <consortium name="DOE Joint Genome Institute"/>
            <consortium name="Mycorrhizal Genomics Consortium"/>
            <person name="Kohler A."/>
            <person name="Kuo A."/>
            <person name="Nagy L.G."/>
            <person name="Floudas D."/>
            <person name="Copeland A."/>
            <person name="Barry K.W."/>
            <person name="Cichocki N."/>
            <person name="Veneault-Fourrey C."/>
            <person name="LaButti K."/>
            <person name="Lindquist E.A."/>
            <person name="Lipzen A."/>
            <person name="Lundell T."/>
            <person name="Morin E."/>
            <person name="Murat C."/>
            <person name="Riley R."/>
            <person name="Ohm R."/>
            <person name="Sun H."/>
            <person name="Tunlid A."/>
            <person name="Henrissat B."/>
            <person name="Grigoriev I.V."/>
            <person name="Hibbett D.S."/>
            <person name="Martin F."/>
        </authorList>
    </citation>
    <scope>NUCLEOTIDE SEQUENCE [LARGE SCALE GENOMIC DNA]</scope>
    <source>
        <strain evidence="1 2">MD-312</strain>
    </source>
</reference>